<dbReference type="EMBL" id="CAKXAJ010025284">
    <property type="protein sequence ID" value="CAH2237652.1"/>
    <property type="molecule type" value="Genomic_DNA"/>
</dbReference>
<feature type="region of interest" description="Disordered" evidence="1">
    <location>
        <begin position="1"/>
        <end position="29"/>
    </location>
</feature>
<protein>
    <submittedName>
        <fullName evidence="2">Jg11331 protein</fullName>
    </submittedName>
</protein>
<gene>
    <name evidence="2" type="primary">jg11331</name>
    <name evidence="2" type="ORF">PAEG_LOCUS14901</name>
</gene>
<dbReference type="OrthoDB" id="7348472at2759"/>
<dbReference type="AlphaFoldDB" id="A0A8S4RN82"/>
<evidence type="ECO:0000313" key="2">
    <source>
        <dbReference type="EMBL" id="CAH2237652.1"/>
    </source>
</evidence>
<organism evidence="2 3">
    <name type="scientific">Pararge aegeria aegeria</name>
    <dbReference type="NCBI Taxonomy" id="348720"/>
    <lineage>
        <taxon>Eukaryota</taxon>
        <taxon>Metazoa</taxon>
        <taxon>Ecdysozoa</taxon>
        <taxon>Arthropoda</taxon>
        <taxon>Hexapoda</taxon>
        <taxon>Insecta</taxon>
        <taxon>Pterygota</taxon>
        <taxon>Neoptera</taxon>
        <taxon>Endopterygota</taxon>
        <taxon>Lepidoptera</taxon>
        <taxon>Glossata</taxon>
        <taxon>Ditrysia</taxon>
        <taxon>Papilionoidea</taxon>
        <taxon>Nymphalidae</taxon>
        <taxon>Satyrinae</taxon>
        <taxon>Satyrini</taxon>
        <taxon>Parargina</taxon>
        <taxon>Pararge</taxon>
    </lineage>
</organism>
<evidence type="ECO:0000313" key="3">
    <source>
        <dbReference type="Proteomes" id="UP000838756"/>
    </source>
</evidence>
<sequence length="208" mass="23410">MTISTTSSKLRKKIKPKVTCPEERPTNIGSYEVPTEKDVVIFTKDLLLSMFEAYETGAMALLVDIKEVTKAATILGEKCPYDKNAYKQCVKRVSGQSEGVTKSLVNSLQMEKVDIKALTDNTICSLLEMKSDPMLLVKLLAQETAMLKFALPGFLRLLNSCSKLCLKSQVKPDSKKPLRRMTDQELVVKHFLTNKNYIELIKDSRRSV</sequence>
<comment type="caution">
    <text evidence="2">The sequence shown here is derived from an EMBL/GenBank/DDBJ whole genome shotgun (WGS) entry which is preliminary data.</text>
</comment>
<proteinExistence type="predicted"/>
<dbReference type="Proteomes" id="UP000838756">
    <property type="component" value="Unassembled WGS sequence"/>
</dbReference>
<reference evidence="2" key="1">
    <citation type="submission" date="2022-03" db="EMBL/GenBank/DDBJ databases">
        <authorList>
            <person name="Lindestad O."/>
        </authorList>
    </citation>
    <scope>NUCLEOTIDE SEQUENCE</scope>
</reference>
<name>A0A8S4RN82_9NEOP</name>
<keyword evidence="3" id="KW-1185">Reference proteome</keyword>
<evidence type="ECO:0000256" key="1">
    <source>
        <dbReference type="SAM" id="MobiDB-lite"/>
    </source>
</evidence>
<accession>A0A8S4RN82</accession>